<evidence type="ECO:0000256" key="6">
    <source>
        <dbReference type="ARBA" id="ARBA00023328"/>
    </source>
</evidence>
<proteinExistence type="inferred from homology"/>
<keyword evidence="5" id="KW-0539">Nucleus</keyword>
<evidence type="ECO:0008006" key="9">
    <source>
        <dbReference type="Google" id="ProtNLM"/>
    </source>
</evidence>
<dbReference type="EMBL" id="JARBDR010000904">
    <property type="protein sequence ID" value="KAJ8303829.1"/>
    <property type="molecule type" value="Genomic_DNA"/>
</dbReference>
<organism evidence="7 8">
    <name type="scientific">Tegillarca granosa</name>
    <name type="common">Malaysian cockle</name>
    <name type="synonym">Anadara granosa</name>
    <dbReference type="NCBI Taxonomy" id="220873"/>
    <lineage>
        <taxon>Eukaryota</taxon>
        <taxon>Metazoa</taxon>
        <taxon>Spiralia</taxon>
        <taxon>Lophotrochozoa</taxon>
        <taxon>Mollusca</taxon>
        <taxon>Bivalvia</taxon>
        <taxon>Autobranchia</taxon>
        <taxon>Pteriomorphia</taxon>
        <taxon>Arcoida</taxon>
        <taxon>Arcoidea</taxon>
        <taxon>Arcidae</taxon>
        <taxon>Tegillarca</taxon>
    </lineage>
</organism>
<dbReference type="SUPFAM" id="SSF48371">
    <property type="entry name" value="ARM repeat"/>
    <property type="match status" value="1"/>
</dbReference>
<dbReference type="PANTHER" id="PTHR48208">
    <property type="entry name" value="CENTROMERE PROTEIN I"/>
    <property type="match status" value="1"/>
</dbReference>
<evidence type="ECO:0000256" key="5">
    <source>
        <dbReference type="ARBA" id="ARBA00023242"/>
    </source>
</evidence>
<dbReference type="InterPro" id="IPR016024">
    <property type="entry name" value="ARM-type_fold"/>
</dbReference>
<dbReference type="Proteomes" id="UP001217089">
    <property type="component" value="Unassembled WGS sequence"/>
</dbReference>
<name>A0ABQ9EER1_TEGGR</name>
<dbReference type="CDD" id="cd22647">
    <property type="entry name" value="CTF3_NTD_HEAT"/>
    <property type="match status" value="1"/>
</dbReference>
<protein>
    <recommendedName>
        <fullName evidence="9">Centromere protein I</fullName>
    </recommendedName>
</protein>
<dbReference type="PANTHER" id="PTHR48208:SF2">
    <property type="entry name" value="CENTROMERE PROTEIN I"/>
    <property type="match status" value="1"/>
</dbReference>
<dbReference type="InterPro" id="IPR012485">
    <property type="entry name" value="CENP-I"/>
</dbReference>
<evidence type="ECO:0000256" key="4">
    <source>
        <dbReference type="ARBA" id="ARBA00022454"/>
    </source>
</evidence>
<gene>
    <name evidence="7" type="ORF">KUTeg_018622</name>
</gene>
<evidence type="ECO:0000313" key="8">
    <source>
        <dbReference type="Proteomes" id="UP001217089"/>
    </source>
</evidence>
<evidence type="ECO:0000256" key="3">
    <source>
        <dbReference type="ARBA" id="ARBA00005470"/>
    </source>
</evidence>
<keyword evidence="8" id="KW-1185">Reference proteome</keyword>
<evidence type="ECO:0000256" key="1">
    <source>
        <dbReference type="ARBA" id="ARBA00004123"/>
    </source>
</evidence>
<comment type="similarity">
    <text evidence="3">Belongs to the CENP-I/CTF3 family.</text>
</comment>
<keyword evidence="4" id="KW-0158">Chromosome</keyword>
<keyword evidence="6" id="KW-0137">Centromere</keyword>
<evidence type="ECO:0000313" key="7">
    <source>
        <dbReference type="EMBL" id="KAJ8303829.1"/>
    </source>
</evidence>
<comment type="caution">
    <text evidence="7">The sequence shown here is derived from an EMBL/GenBank/DDBJ whole genome shotgun (WGS) entry which is preliminary data.</text>
</comment>
<comment type="subcellular location">
    <subcellularLocation>
        <location evidence="2">Chromosome</location>
        <location evidence="2">Centromere</location>
    </subcellularLocation>
    <subcellularLocation>
        <location evidence="1">Nucleus</location>
    </subcellularLocation>
</comment>
<reference evidence="7 8" key="1">
    <citation type="submission" date="2022-12" db="EMBL/GenBank/DDBJ databases">
        <title>Chromosome-level genome of Tegillarca granosa.</title>
        <authorList>
            <person name="Kim J."/>
        </authorList>
    </citation>
    <scope>NUCLEOTIDE SEQUENCE [LARGE SCALE GENOMIC DNA]</scope>
    <source>
        <strain evidence="7">Teg-2019</strain>
        <tissue evidence="7">Adductor muscle</tissue>
    </source>
</reference>
<sequence length="723" mass="84307">MSRKRRSTDKLQEAVEFFTKATGPIKVRGNVELKLSLDLLTEKSKTVGLNTEHIEDLIDVAASAQQAETISSKLIRVLIPSTYVPVGAVVKAISHMCTNKPSSAIQSLILRWILLVYDYIDDKEKIHKLYGLIFYFLENQVLMPHVCHLLFLLTRKEDIKMFRVRHLLNLQTRIGPQPYLTGLLSIYKLYFPNLVSVCLPRTKRIFFPMRDHQWSSTIKKVQEFNQSGQVEHSLSVSGINTTERSYIQGTQSVHIGKKRKLDPVPVIHSNASKEIVDPRDDITKLLEFRRIPYVQIGDFQQLLDKVDRIEFPSQIGAVLRCPVLQHLMSYSGDKVTTCRFSYWIQATLSDEILDHSTNTEDIQRNEKFLDQLIRFMDFIQEGVPVVEQFLSRFLHTWNGFDYRPQVFRLITHCRLQSFNKLNDTILEPLRKLFFCSSVYFKCQTILCLTELLRNMAACEWPRYLEMYIENVEDTEMDDSRPQYFTGLFLEEKDNFKPVTAVEDLIQYTSRLCTLALQIEQSHCLLQHCILDFFDLVSTLRQKYDFPCSLFPSLNVFVRPFFSDNGMGITRVCTIITNYKKSFTLMKEKSETPKFPVEEDQISLRLCNKIIVDISNALWRGAAFMSLKEDQAFFNFDPAHYDQSPNRDVFSMYMHQGMLGYAWMFLKETQPAENKGHPKGIKAVKDVFLNFLEREYMNGIPEFIRSFIRRSQRKSLKENEKPLP</sequence>
<accession>A0ABQ9EER1</accession>
<evidence type="ECO:0000256" key="2">
    <source>
        <dbReference type="ARBA" id="ARBA00004584"/>
    </source>
</evidence>
<dbReference type="Pfam" id="PF07778">
    <property type="entry name" value="CENP-I"/>
    <property type="match status" value="1"/>
</dbReference>